<evidence type="ECO:0000256" key="5">
    <source>
        <dbReference type="ARBA" id="ARBA00049656"/>
    </source>
</evidence>
<evidence type="ECO:0000256" key="4">
    <source>
        <dbReference type="ARBA" id="ARBA00023163"/>
    </source>
</evidence>
<evidence type="ECO:0000259" key="6">
    <source>
        <dbReference type="Pfam" id="PF00156"/>
    </source>
</evidence>
<evidence type="ECO:0000256" key="2">
    <source>
        <dbReference type="ARBA" id="ARBA00023015"/>
    </source>
</evidence>
<organism evidence="8">
    <name type="scientific">bioreactor metagenome</name>
    <dbReference type="NCBI Taxonomy" id="1076179"/>
    <lineage>
        <taxon>unclassified sequences</taxon>
        <taxon>metagenomes</taxon>
        <taxon>ecological metagenomes</taxon>
    </lineage>
</organism>
<reference evidence="8" key="1">
    <citation type="submission" date="2019-08" db="EMBL/GenBank/DDBJ databases">
        <authorList>
            <person name="Kucharzyk K."/>
            <person name="Murdoch R.W."/>
            <person name="Higgins S."/>
            <person name="Loffler F."/>
        </authorList>
    </citation>
    <scope>NUCLEOTIDE SEQUENCE</scope>
</reference>
<comment type="caution">
    <text evidence="8">The sequence shown here is derived from an EMBL/GenBank/DDBJ whole genome shotgun (WGS) entry which is preliminary data.</text>
</comment>
<keyword evidence="4" id="KW-0804">Transcription</keyword>
<dbReference type="InterPro" id="IPR010078">
    <property type="entry name" value="PurR_Bsub"/>
</dbReference>
<dbReference type="Pfam" id="PF09182">
    <property type="entry name" value="PuR_N"/>
    <property type="match status" value="1"/>
</dbReference>
<feature type="domain" description="Phosphoribosyltransferase" evidence="6">
    <location>
        <begin position="115"/>
        <end position="251"/>
    </location>
</feature>
<gene>
    <name evidence="8" type="primary">purR_4</name>
    <name evidence="8" type="ORF">SDC9_22488</name>
</gene>
<dbReference type="InterPro" id="IPR015265">
    <property type="entry name" value="PuR_N"/>
</dbReference>
<dbReference type="Gene3D" id="3.40.50.2020">
    <property type="match status" value="1"/>
</dbReference>
<evidence type="ECO:0000259" key="7">
    <source>
        <dbReference type="Pfam" id="PF09182"/>
    </source>
</evidence>
<dbReference type="PANTHER" id="PTHR43864:SF2">
    <property type="entry name" value="PUR OPERON REPRESSOR"/>
    <property type="match status" value="1"/>
</dbReference>
<dbReference type="GO" id="GO:0045892">
    <property type="term" value="P:negative regulation of DNA-templated transcription"/>
    <property type="evidence" value="ECO:0007669"/>
    <property type="project" value="InterPro"/>
</dbReference>
<dbReference type="GO" id="GO:0003677">
    <property type="term" value="F:DNA binding"/>
    <property type="evidence" value="ECO:0007669"/>
    <property type="project" value="UniProtKB-KW"/>
</dbReference>
<dbReference type="SUPFAM" id="SSF46785">
    <property type="entry name" value="Winged helix' DNA-binding domain"/>
    <property type="match status" value="1"/>
</dbReference>
<dbReference type="NCBIfam" id="TIGR01743">
    <property type="entry name" value="purR_Bsub"/>
    <property type="match status" value="1"/>
</dbReference>
<protein>
    <submittedName>
        <fullName evidence="8">Pur operon repressor</fullName>
    </submittedName>
</protein>
<evidence type="ECO:0000313" key="8">
    <source>
        <dbReference type="EMBL" id="MPL76642.1"/>
    </source>
</evidence>
<accession>A0A644UCR5</accession>
<dbReference type="SUPFAM" id="SSF53271">
    <property type="entry name" value="PRTase-like"/>
    <property type="match status" value="1"/>
</dbReference>
<dbReference type="InterPro" id="IPR036390">
    <property type="entry name" value="WH_DNA-bd_sf"/>
</dbReference>
<sequence>MARIKRMERVVALTKELIDSPYELFPFAFFCEKFTVAKSTLSEDVQAVRNGLAAYDLGVIETVAGASGGVRFIPYHTADADYKFLTKLANKMSDPERILPGCMIYMNDLIFTPYIAMRLGEIIMQRSLDLKPNYIMTVETKGIPLALFVARAFNVPMVMARREARITEGPAVSINYVSGSTKQIQSMSLPKKALPAGARVLIIDDFMKAGGTAKGMQKITTEVGAIVVGTGVLIATKEPIKKMVDEYFSLLTLKDVDEEMCKIDISPVLI</sequence>
<feature type="domain" description="Bacterial purine repressor N-terminal" evidence="7">
    <location>
        <begin position="5"/>
        <end position="74"/>
    </location>
</feature>
<evidence type="ECO:0000256" key="1">
    <source>
        <dbReference type="ARBA" id="ARBA00011738"/>
    </source>
</evidence>
<dbReference type="CDD" id="cd06223">
    <property type="entry name" value="PRTases_typeI"/>
    <property type="match status" value="1"/>
</dbReference>
<dbReference type="EMBL" id="VSSQ01000099">
    <property type="protein sequence ID" value="MPL76642.1"/>
    <property type="molecule type" value="Genomic_DNA"/>
</dbReference>
<dbReference type="InterPro" id="IPR050118">
    <property type="entry name" value="Pur/Pyrimidine_PRTase"/>
</dbReference>
<dbReference type="InterPro" id="IPR036388">
    <property type="entry name" value="WH-like_DNA-bd_sf"/>
</dbReference>
<dbReference type="GO" id="GO:0045982">
    <property type="term" value="P:negative regulation of purine nucleobase metabolic process"/>
    <property type="evidence" value="ECO:0007669"/>
    <property type="project" value="InterPro"/>
</dbReference>
<dbReference type="InterPro" id="IPR000836">
    <property type="entry name" value="PRTase_dom"/>
</dbReference>
<dbReference type="InterPro" id="IPR029057">
    <property type="entry name" value="PRTase-like"/>
</dbReference>
<keyword evidence="2" id="KW-0805">Transcription regulation</keyword>
<dbReference type="Pfam" id="PF00156">
    <property type="entry name" value="Pribosyltran"/>
    <property type="match status" value="1"/>
</dbReference>
<comment type="similarity">
    <text evidence="5">Belongs to the purine/pyrimidine phosphoribosyltransferase family. PurR subfamily.</text>
</comment>
<dbReference type="Gene3D" id="1.10.10.10">
    <property type="entry name" value="Winged helix-like DNA-binding domain superfamily/Winged helix DNA-binding domain"/>
    <property type="match status" value="1"/>
</dbReference>
<name>A0A644UCR5_9ZZZZ</name>
<comment type="subunit">
    <text evidence="1">Homodimer.</text>
</comment>
<evidence type="ECO:0000256" key="3">
    <source>
        <dbReference type="ARBA" id="ARBA00023125"/>
    </source>
</evidence>
<dbReference type="AlphaFoldDB" id="A0A644UCR5"/>
<proteinExistence type="inferred from homology"/>
<keyword evidence="3" id="KW-0238">DNA-binding</keyword>
<dbReference type="PANTHER" id="PTHR43864">
    <property type="entry name" value="HYPOXANTHINE/GUANINE PHOSPHORIBOSYLTRANSFERASE"/>
    <property type="match status" value="1"/>
</dbReference>